<dbReference type="SUPFAM" id="SSF52096">
    <property type="entry name" value="ClpP/crotonase"/>
    <property type="match status" value="1"/>
</dbReference>
<name>A0ABX8SG02_9ACTN</name>
<dbReference type="InterPro" id="IPR036477">
    <property type="entry name" value="Formyl_transf_N_sf"/>
</dbReference>
<dbReference type="Gene3D" id="3.90.226.10">
    <property type="entry name" value="2-enoyl-CoA Hydratase, Chain A, domain 1"/>
    <property type="match status" value="1"/>
</dbReference>
<dbReference type="InterPro" id="IPR011034">
    <property type="entry name" value="Formyl_transferase-like_C_sf"/>
</dbReference>
<accession>A0ABX8SG02</accession>
<dbReference type="PANTHER" id="PTHR43388">
    <property type="entry name" value="HYDROGENASE MATURATION FACTOR HOXX"/>
    <property type="match status" value="1"/>
</dbReference>
<dbReference type="PANTHER" id="PTHR43388:SF1">
    <property type="entry name" value="HYDROGENASE MATURATION FACTOR HOXX"/>
    <property type="match status" value="1"/>
</dbReference>
<reference evidence="2" key="1">
    <citation type="submission" date="2021-07" db="EMBL/GenBank/DDBJ databases">
        <title>Candidatus Kaistella beijingensis sp. nov. isolated from a municipal wastewater treatment plant is involved in sludge foaming.</title>
        <authorList>
            <person name="Song Y."/>
            <person name="Liu S.-J."/>
        </authorList>
    </citation>
    <scope>NUCLEOTIDE SEQUENCE</scope>
    <source>
        <strain evidence="2">DSM 43998</strain>
    </source>
</reference>
<dbReference type="Pfam" id="PF00378">
    <property type="entry name" value="ECH_1"/>
    <property type="match status" value="1"/>
</dbReference>
<evidence type="ECO:0000313" key="3">
    <source>
        <dbReference type="Proteomes" id="UP000887023"/>
    </source>
</evidence>
<keyword evidence="3" id="KW-1185">Reference proteome</keyword>
<dbReference type="InterPro" id="IPR047180">
    <property type="entry name" value="HoxX-like"/>
</dbReference>
<dbReference type="InterPro" id="IPR001753">
    <property type="entry name" value="Enoyl-CoA_hydra/iso"/>
</dbReference>
<dbReference type="Gene3D" id="3.40.50.12230">
    <property type="match status" value="1"/>
</dbReference>
<dbReference type="SUPFAM" id="SSF53328">
    <property type="entry name" value="Formyltransferase"/>
    <property type="match status" value="1"/>
</dbReference>
<feature type="domain" description="Formyl transferase C-terminal" evidence="1">
    <location>
        <begin position="230"/>
        <end position="318"/>
    </location>
</feature>
<sequence length="591" mass="62854">MRIANPSRAIRRARTRLVADPPIGSDPIGPAPVVPHQLGTDPIPAEPAPVPPVVHVLFLVTAVDGLTQRAALALREMGHTVRVVVVSDTDDLTQAMAAADFELIICPYPTVTVPEPIRRRYPTVGLYPGPPGDRGLSSLDWALMNGETTWGVTAFAAGAGSAEGPVLAARSFGIGVARKSSIYKGPVADAAVECVREVVAGFTDPEFRPMSLPPVPLQSEFAGRKRSVMSQATRAFHWTDGPERICRTIRAADGSPGVLAELANYVLYVYDAHPDGPVDAAPGTIVAKQYGALRVAAGDTGSVWIGHARLSGEDRIKLPATLALPDVAAMVPTRSAPSGYPGVHYRREGAVGHVSFSFYNGAMSTEQSRRLTRALLTAARDDTGVILLTGGTDYFSNGIHLNVIEDAVDPAHEAWENVVAINGVARAILECRSKVIVAAFTGDANAGGAMLPLGADVVVARAGVVLNPHYATMGLFGSELHTYTLPERVGGQVAARLTRECLPISARQALRIGLVDQIGPRNPAQFQDWLSALAQHYAGDAWQATMATKTLRLDDADPVINSCERFELGQTMADLFDDRGGFAARRHAFVR</sequence>
<dbReference type="Pfam" id="PF02911">
    <property type="entry name" value="Formyl_trans_C"/>
    <property type="match status" value="1"/>
</dbReference>
<dbReference type="InterPro" id="IPR029045">
    <property type="entry name" value="ClpP/crotonase-like_dom_sf"/>
</dbReference>
<proteinExistence type="predicted"/>
<evidence type="ECO:0000259" key="1">
    <source>
        <dbReference type="Pfam" id="PF02911"/>
    </source>
</evidence>
<dbReference type="RefSeq" id="WP_157079786.1">
    <property type="nucleotide sequence ID" value="NZ_CBCRUZ010000001.1"/>
</dbReference>
<dbReference type="CDD" id="cd06558">
    <property type="entry name" value="crotonase-like"/>
    <property type="match status" value="1"/>
</dbReference>
<dbReference type="EMBL" id="CP079105">
    <property type="protein sequence ID" value="QXQ15545.1"/>
    <property type="molecule type" value="Genomic_DNA"/>
</dbReference>
<organism evidence="2 3">
    <name type="scientific">Skermania pinensis</name>
    <dbReference type="NCBI Taxonomy" id="39122"/>
    <lineage>
        <taxon>Bacteria</taxon>
        <taxon>Bacillati</taxon>
        <taxon>Actinomycetota</taxon>
        <taxon>Actinomycetes</taxon>
        <taxon>Mycobacteriales</taxon>
        <taxon>Gordoniaceae</taxon>
        <taxon>Skermania</taxon>
    </lineage>
</organism>
<dbReference type="Proteomes" id="UP000887023">
    <property type="component" value="Chromosome"/>
</dbReference>
<dbReference type="InterPro" id="IPR005793">
    <property type="entry name" value="Formyl_trans_C"/>
</dbReference>
<protein>
    <submittedName>
        <fullName evidence="2">HoxX</fullName>
    </submittedName>
</protein>
<gene>
    <name evidence="2" type="ORF">KV203_09785</name>
</gene>
<evidence type="ECO:0000313" key="2">
    <source>
        <dbReference type="EMBL" id="QXQ15545.1"/>
    </source>
</evidence>
<dbReference type="SUPFAM" id="SSF50486">
    <property type="entry name" value="FMT C-terminal domain-like"/>
    <property type="match status" value="1"/>
</dbReference>